<dbReference type="EC" id="1.1.1.133" evidence="3 6"/>
<evidence type="ECO:0000259" key="7">
    <source>
        <dbReference type="Pfam" id="PF04321"/>
    </source>
</evidence>
<dbReference type="Gene3D" id="3.40.50.720">
    <property type="entry name" value="NAD(P)-binding Rossmann-like Domain"/>
    <property type="match status" value="1"/>
</dbReference>
<protein>
    <recommendedName>
        <fullName evidence="4 6">dTDP-4-dehydrorhamnose reductase</fullName>
        <ecNumber evidence="3 6">1.1.1.133</ecNumber>
    </recommendedName>
</protein>
<comment type="cofactor">
    <cofactor evidence="6">
        <name>Mg(2+)</name>
        <dbReference type="ChEBI" id="CHEBI:18420"/>
    </cofactor>
    <text evidence="6">Binds 1 Mg(2+) ion per monomer.</text>
</comment>
<organism evidence="8 9">
    <name type="scientific">Rhodanobacter denitrificans</name>
    <dbReference type="NCBI Taxonomy" id="666685"/>
    <lineage>
        <taxon>Bacteria</taxon>
        <taxon>Pseudomonadati</taxon>
        <taxon>Pseudomonadota</taxon>
        <taxon>Gammaproteobacteria</taxon>
        <taxon>Lysobacterales</taxon>
        <taxon>Rhodanobacteraceae</taxon>
        <taxon>Rhodanobacter</taxon>
    </lineage>
</organism>
<dbReference type="PANTHER" id="PTHR10491">
    <property type="entry name" value="DTDP-4-DEHYDRORHAMNOSE REDUCTASE"/>
    <property type="match status" value="1"/>
</dbReference>
<dbReference type="Gene3D" id="3.90.25.10">
    <property type="entry name" value="UDP-galactose 4-epimerase, domain 1"/>
    <property type="match status" value="1"/>
</dbReference>
<comment type="caution">
    <text evidence="8">The sequence shown here is derived from an EMBL/GenBank/DDBJ whole genome shotgun (WGS) entry which is preliminary data.</text>
</comment>
<keyword evidence="6" id="KW-0521">NADP</keyword>
<evidence type="ECO:0000256" key="1">
    <source>
        <dbReference type="ARBA" id="ARBA00004781"/>
    </source>
</evidence>
<dbReference type="GO" id="GO:0008831">
    <property type="term" value="F:dTDP-4-dehydrorhamnose reductase activity"/>
    <property type="evidence" value="ECO:0007669"/>
    <property type="project" value="UniProtKB-EC"/>
</dbReference>
<sequence length="310" mass="33333">MRILLLGANGQLGRLLRTALAPLGEVVAATREGRLADGTPALRADLADPSGLAAALDAGAADLIVNAAAYTAVDKAESEPKRADRINHRAVAEIGEWAARHGARVVHYSTDYVFDGRADRPYREDDPVGPLGVYGRSKLAGEEALRASGAAHLILRTAWVYAAEGHNFLRTMLRLAGERDELRIVADQIGSPTPAGLIARVSVELIAQWQAAAPERRASLQGTYHLTAAGRCSWYAFAEAIFERAEAAGLIVRRPRLVAIGSAEYPTPARRPAWSVLDCERLQTRFGLHLPAWEQGLREVVDALAAARSA</sequence>
<comment type="pathway">
    <text evidence="1 6">Carbohydrate biosynthesis; dTDP-L-rhamnose biosynthesis.</text>
</comment>
<dbReference type="GO" id="GO:0019305">
    <property type="term" value="P:dTDP-rhamnose biosynthetic process"/>
    <property type="evidence" value="ECO:0007669"/>
    <property type="project" value="UniProtKB-UniPathway"/>
</dbReference>
<evidence type="ECO:0000256" key="4">
    <source>
        <dbReference type="ARBA" id="ARBA00017099"/>
    </source>
</evidence>
<comment type="function">
    <text evidence="6">Catalyzes the reduction of dTDP-6-deoxy-L-lyxo-4-hexulose to yield dTDP-L-rhamnose.</text>
</comment>
<dbReference type="Pfam" id="PF04321">
    <property type="entry name" value="RmlD_sub_bind"/>
    <property type="match status" value="1"/>
</dbReference>
<comment type="catalytic activity">
    <reaction evidence="5 6">
        <text>dTDP-beta-L-rhamnose + NADP(+) = dTDP-4-dehydro-beta-L-rhamnose + NADPH + H(+)</text>
        <dbReference type="Rhea" id="RHEA:21796"/>
        <dbReference type="ChEBI" id="CHEBI:15378"/>
        <dbReference type="ChEBI" id="CHEBI:57510"/>
        <dbReference type="ChEBI" id="CHEBI:57783"/>
        <dbReference type="ChEBI" id="CHEBI:58349"/>
        <dbReference type="ChEBI" id="CHEBI:62830"/>
        <dbReference type="EC" id="1.1.1.133"/>
    </reaction>
</comment>
<dbReference type="Proteomes" id="UP000249046">
    <property type="component" value="Unassembled WGS sequence"/>
</dbReference>
<accession>A0A2W5MFJ4</accession>
<feature type="domain" description="RmlD-like substrate binding" evidence="7">
    <location>
        <begin position="1"/>
        <end position="304"/>
    </location>
</feature>
<dbReference type="UniPathway" id="UPA00124"/>
<dbReference type="InterPro" id="IPR029903">
    <property type="entry name" value="RmlD-like-bd"/>
</dbReference>
<comment type="similarity">
    <text evidence="2 6">Belongs to the dTDP-4-dehydrorhamnose reductase family.</text>
</comment>
<dbReference type="GO" id="GO:0005829">
    <property type="term" value="C:cytosol"/>
    <property type="evidence" value="ECO:0007669"/>
    <property type="project" value="TreeGrafter"/>
</dbReference>
<dbReference type="InterPro" id="IPR036291">
    <property type="entry name" value="NAD(P)-bd_dom_sf"/>
</dbReference>
<keyword evidence="6" id="KW-0560">Oxidoreductase</keyword>
<dbReference type="NCBIfam" id="TIGR01214">
    <property type="entry name" value="rmlD"/>
    <property type="match status" value="1"/>
</dbReference>
<evidence type="ECO:0000256" key="3">
    <source>
        <dbReference type="ARBA" id="ARBA00012929"/>
    </source>
</evidence>
<dbReference type="CDD" id="cd05254">
    <property type="entry name" value="dTDP_HR_like_SDR_e"/>
    <property type="match status" value="1"/>
</dbReference>
<reference evidence="8 9" key="1">
    <citation type="submission" date="2017-08" db="EMBL/GenBank/DDBJ databases">
        <title>Infants hospitalized years apart are colonized by the same room-sourced microbial strains.</title>
        <authorList>
            <person name="Brooks B."/>
            <person name="Olm M.R."/>
            <person name="Firek B.A."/>
            <person name="Baker R."/>
            <person name="Thomas B.C."/>
            <person name="Morowitz M.J."/>
            <person name="Banfield J.F."/>
        </authorList>
    </citation>
    <scope>NUCLEOTIDE SEQUENCE [LARGE SCALE GENOMIC DNA]</scope>
    <source>
        <strain evidence="8">S2_005_003_R2_42</strain>
    </source>
</reference>
<name>A0A2W5MFJ4_9GAMM</name>
<dbReference type="UniPathway" id="UPA00281"/>
<evidence type="ECO:0000313" key="9">
    <source>
        <dbReference type="Proteomes" id="UP000249046"/>
    </source>
</evidence>
<evidence type="ECO:0000256" key="6">
    <source>
        <dbReference type="RuleBase" id="RU364082"/>
    </source>
</evidence>
<dbReference type="EMBL" id="QFPO01000003">
    <property type="protein sequence ID" value="PZQ18647.1"/>
    <property type="molecule type" value="Genomic_DNA"/>
</dbReference>
<dbReference type="GO" id="GO:0009243">
    <property type="term" value="P:O antigen biosynthetic process"/>
    <property type="evidence" value="ECO:0007669"/>
    <property type="project" value="UniProtKB-UniPathway"/>
</dbReference>
<dbReference type="InterPro" id="IPR005913">
    <property type="entry name" value="dTDP_dehydrorham_reduct"/>
</dbReference>
<dbReference type="SUPFAM" id="SSF51735">
    <property type="entry name" value="NAD(P)-binding Rossmann-fold domains"/>
    <property type="match status" value="1"/>
</dbReference>
<gene>
    <name evidence="8" type="primary">rfbD</name>
    <name evidence="8" type="ORF">DI564_04975</name>
</gene>
<evidence type="ECO:0000256" key="2">
    <source>
        <dbReference type="ARBA" id="ARBA00010944"/>
    </source>
</evidence>
<evidence type="ECO:0000313" key="8">
    <source>
        <dbReference type="EMBL" id="PZQ18647.1"/>
    </source>
</evidence>
<dbReference type="AlphaFoldDB" id="A0A2W5MFJ4"/>
<dbReference type="PANTHER" id="PTHR10491:SF4">
    <property type="entry name" value="METHIONINE ADENOSYLTRANSFERASE 2 SUBUNIT BETA"/>
    <property type="match status" value="1"/>
</dbReference>
<evidence type="ECO:0000256" key="5">
    <source>
        <dbReference type="ARBA" id="ARBA00048200"/>
    </source>
</evidence>
<proteinExistence type="inferred from homology"/>